<name>G0NVP1_CAEBE</name>
<dbReference type="EMBL" id="GL379958">
    <property type="protein sequence ID" value="EGT38482.1"/>
    <property type="molecule type" value="Genomic_DNA"/>
</dbReference>
<proteinExistence type="predicted"/>
<dbReference type="HOGENOM" id="CLU_081940_0_0_1"/>
<dbReference type="AlphaFoldDB" id="G0NVP1"/>
<protein>
    <submittedName>
        <fullName evidence="1">Uncharacterized protein</fullName>
    </submittedName>
</protein>
<sequence>MRLSFLSKRCKRMIKQVLPSKAQYDCRVWPKQVSIIDISSQFGSYTSFEPTLDHIIELLSYPPIQVAIDGKDNVNYALEWVKAHQHCVKDILYMTYYRSIPHEHILEFVNSFIEFNVRIELENDMVVDCSQEELLIHNPTITLTEYFWRLKCRKIRIVDASPPCIAEMFLGYFTFDDIGESSLVEQMVFELKEYNQINWTRLRNGKKVEEELQHPM</sequence>
<organism evidence="2">
    <name type="scientific">Caenorhabditis brenneri</name>
    <name type="common">Nematode worm</name>
    <dbReference type="NCBI Taxonomy" id="135651"/>
    <lineage>
        <taxon>Eukaryota</taxon>
        <taxon>Metazoa</taxon>
        <taxon>Ecdysozoa</taxon>
        <taxon>Nematoda</taxon>
        <taxon>Chromadorea</taxon>
        <taxon>Rhabditida</taxon>
        <taxon>Rhabditina</taxon>
        <taxon>Rhabditomorpha</taxon>
        <taxon>Rhabditoidea</taxon>
        <taxon>Rhabditidae</taxon>
        <taxon>Peloderinae</taxon>
        <taxon>Caenorhabditis</taxon>
    </lineage>
</organism>
<evidence type="ECO:0000313" key="1">
    <source>
        <dbReference type="EMBL" id="EGT38482.1"/>
    </source>
</evidence>
<dbReference type="Proteomes" id="UP000008068">
    <property type="component" value="Unassembled WGS sequence"/>
</dbReference>
<gene>
    <name evidence="1" type="ORF">CAEBREN_20715</name>
</gene>
<evidence type="ECO:0000313" key="2">
    <source>
        <dbReference type="Proteomes" id="UP000008068"/>
    </source>
</evidence>
<dbReference type="InParanoid" id="G0NVP1"/>
<reference evidence="2" key="1">
    <citation type="submission" date="2011-07" db="EMBL/GenBank/DDBJ databases">
        <authorList>
            <consortium name="Caenorhabditis brenneri Sequencing and Analysis Consortium"/>
            <person name="Wilson R.K."/>
        </authorList>
    </citation>
    <scope>NUCLEOTIDE SEQUENCE [LARGE SCALE GENOMIC DNA]</scope>
    <source>
        <strain evidence="2">PB2801</strain>
    </source>
</reference>
<keyword evidence="2" id="KW-1185">Reference proteome</keyword>
<accession>G0NVP1</accession>